<dbReference type="SMART" id="SM00345">
    <property type="entry name" value="HTH_GNTR"/>
    <property type="match status" value="2"/>
</dbReference>
<dbReference type="RefSeq" id="WP_006443069.1">
    <property type="nucleotide sequence ID" value="NZ_GG657759.1"/>
</dbReference>
<organism evidence="5 6">
    <name type="scientific">[Clostridium] hylemonae DSM 15053</name>
    <dbReference type="NCBI Taxonomy" id="553973"/>
    <lineage>
        <taxon>Bacteria</taxon>
        <taxon>Bacillati</taxon>
        <taxon>Bacillota</taxon>
        <taxon>Clostridia</taxon>
        <taxon>Lachnospirales</taxon>
        <taxon>Lachnospiraceae</taxon>
    </lineage>
</organism>
<evidence type="ECO:0000256" key="2">
    <source>
        <dbReference type="ARBA" id="ARBA00023125"/>
    </source>
</evidence>
<reference evidence="5" key="2">
    <citation type="submission" date="2013-06" db="EMBL/GenBank/DDBJ databases">
        <title>Draft genome sequence of Clostridium hylemonae (DSM 15053).</title>
        <authorList>
            <person name="Sudarsanam P."/>
            <person name="Ley R."/>
            <person name="Guruge J."/>
            <person name="Turnbaugh P.J."/>
            <person name="Mahowald M."/>
            <person name="Liep D."/>
            <person name="Gordon J."/>
        </authorList>
    </citation>
    <scope>NUCLEOTIDE SEQUENCE</scope>
    <source>
        <strain evidence="5">DSM 15053</strain>
    </source>
</reference>
<dbReference type="InterPro" id="IPR036388">
    <property type="entry name" value="WH-like_DNA-bd_sf"/>
</dbReference>
<feature type="domain" description="HTH gntR-type" evidence="4">
    <location>
        <begin position="252"/>
        <end position="320"/>
    </location>
</feature>
<dbReference type="PANTHER" id="PTHR43537:SF45">
    <property type="entry name" value="GNTR FAMILY REGULATORY PROTEIN"/>
    <property type="match status" value="1"/>
</dbReference>
<feature type="domain" description="HTH gntR-type" evidence="4">
    <location>
        <begin position="12"/>
        <end position="80"/>
    </location>
</feature>
<sequence>MKEGRANLEYDMLMYERVFRIIKNKIESGLLPPGTSLSSRADLCLEFGTSEKTVRRALAMLEEKGYIETSKRKRPVVAARTSAGHTATAKALQRIDTEITNDVLKTGVLLCYPVIKNGISLCKKKDLEIPRKILENMDIDNASEFWKLSKRFIRFFVLRNENALILQAVDGLGLSDLRPLHDDGKIRARYYTQLKEFMKTLEAGGDPESVRFDDMSGMYGLADGDSPAFEVAADSAVLLGRKQLERLLQGADVRYSAVYMDIIGLISAGRYKRGDRLPPHKELQNIYGVSVDTTLKAVQILQEWGVVKTVRGNGIFVEMDRIDIGKVHVPPHLIAYHVRRYLDTLELLALTAEGAAACAAGSITRSELQTVKEEIERLWNEEYLYERTPAVLLDVITRHIEIDAFNAIYMLLQKNFRIGRSIPGLLNTEKTAVNCEIHEQCIEVIETLSEGDRGKFPEKAARLFDKIYRLVIEECRRLGYYEAAAGVYDGTALWK</sequence>
<reference evidence="5" key="1">
    <citation type="submission" date="2009-02" db="EMBL/GenBank/DDBJ databases">
        <authorList>
            <person name="Fulton L."/>
            <person name="Clifton S."/>
            <person name="Fulton B."/>
            <person name="Xu J."/>
            <person name="Minx P."/>
            <person name="Pepin K.H."/>
            <person name="Johnson M."/>
            <person name="Bhonagiri V."/>
            <person name="Nash W.E."/>
            <person name="Mardis E.R."/>
            <person name="Wilson R.K."/>
        </authorList>
    </citation>
    <scope>NUCLEOTIDE SEQUENCE [LARGE SCALE GENOMIC DNA]</scope>
    <source>
        <strain evidence="5">DSM 15053</strain>
    </source>
</reference>
<dbReference type="GO" id="GO:0003700">
    <property type="term" value="F:DNA-binding transcription factor activity"/>
    <property type="evidence" value="ECO:0007669"/>
    <property type="project" value="InterPro"/>
</dbReference>
<accession>C0C266</accession>
<dbReference type="PROSITE" id="PS50949">
    <property type="entry name" value="HTH_GNTR"/>
    <property type="match status" value="2"/>
</dbReference>
<dbReference type="SUPFAM" id="SSF46785">
    <property type="entry name" value="Winged helix' DNA-binding domain"/>
    <property type="match status" value="2"/>
</dbReference>
<dbReference type="CDD" id="cd07377">
    <property type="entry name" value="WHTH_GntR"/>
    <property type="match status" value="2"/>
</dbReference>
<dbReference type="eggNOG" id="COG2188">
    <property type="taxonomic scope" value="Bacteria"/>
</dbReference>
<proteinExistence type="predicted"/>
<dbReference type="PANTHER" id="PTHR43537">
    <property type="entry name" value="TRANSCRIPTIONAL REGULATOR, GNTR FAMILY"/>
    <property type="match status" value="1"/>
</dbReference>
<evidence type="ECO:0000256" key="3">
    <source>
        <dbReference type="ARBA" id="ARBA00023163"/>
    </source>
</evidence>
<dbReference type="GO" id="GO:0003677">
    <property type="term" value="F:DNA binding"/>
    <property type="evidence" value="ECO:0007669"/>
    <property type="project" value="UniProtKB-KW"/>
</dbReference>
<dbReference type="Pfam" id="PF00392">
    <property type="entry name" value="GntR"/>
    <property type="match status" value="2"/>
</dbReference>
<name>C0C266_9FIRM</name>
<dbReference type="HOGENOM" id="CLU_042897_0_0_9"/>
<evidence type="ECO:0000256" key="1">
    <source>
        <dbReference type="ARBA" id="ARBA00023015"/>
    </source>
</evidence>
<dbReference type="InterPro" id="IPR036390">
    <property type="entry name" value="WH_DNA-bd_sf"/>
</dbReference>
<dbReference type="Proteomes" id="UP000004893">
    <property type="component" value="Unassembled WGS sequence"/>
</dbReference>
<dbReference type="EMBL" id="ABYI02000022">
    <property type="protein sequence ID" value="EEG73720.1"/>
    <property type="molecule type" value="Genomic_DNA"/>
</dbReference>
<gene>
    <name evidence="5" type="ORF">CLOHYLEM_05725</name>
</gene>
<protein>
    <submittedName>
        <fullName evidence="5">Transcriptional regulator, GntR family</fullName>
    </submittedName>
</protein>
<dbReference type="AlphaFoldDB" id="C0C266"/>
<dbReference type="InterPro" id="IPR000524">
    <property type="entry name" value="Tscrpt_reg_HTH_GntR"/>
</dbReference>
<keyword evidence="3" id="KW-0804">Transcription</keyword>
<keyword evidence="1" id="KW-0805">Transcription regulation</keyword>
<dbReference type="STRING" id="553973.CLOHYLEM_05725"/>
<dbReference type="Gene3D" id="1.10.10.10">
    <property type="entry name" value="Winged helix-like DNA-binding domain superfamily/Winged helix DNA-binding domain"/>
    <property type="match status" value="2"/>
</dbReference>
<keyword evidence="2" id="KW-0238">DNA-binding</keyword>
<evidence type="ECO:0000313" key="6">
    <source>
        <dbReference type="Proteomes" id="UP000004893"/>
    </source>
</evidence>
<keyword evidence="6" id="KW-1185">Reference proteome</keyword>
<comment type="caution">
    <text evidence="5">The sequence shown here is derived from an EMBL/GenBank/DDBJ whole genome shotgun (WGS) entry which is preliminary data.</text>
</comment>
<evidence type="ECO:0000259" key="4">
    <source>
        <dbReference type="PROSITE" id="PS50949"/>
    </source>
</evidence>
<evidence type="ECO:0000313" key="5">
    <source>
        <dbReference type="EMBL" id="EEG73720.1"/>
    </source>
</evidence>